<feature type="active site" description="Proton donor" evidence="6">
    <location>
        <position position="113"/>
    </location>
</feature>
<keyword evidence="2 6" id="KW-0808">Transferase</keyword>
<organism evidence="8 9">
    <name type="scientific">Prosthecochloris vibrioformis</name>
    <name type="common">Chlorobium vibrioforme</name>
    <dbReference type="NCBI Taxonomy" id="1098"/>
    <lineage>
        <taxon>Bacteria</taxon>
        <taxon>Pseudomonadati</taxon>
        <taxon>Chlorobiota</taxon>
        <taxon>Chlorobiia</taxon>
        <taxon>Chlorobiales</taxon>
        <taxon>Chlorobiaceae</taxon>
        <taxon>Prosthecochloris</taxon>
    </lineage>
</organism>
<dbReference type="HAMAP" id="MF_01930">
    <property type="entry name" value="PurN"/>
    <property type="match status" value="1"/>
</dbReference>
<dbReference type="PROSITE" id="PS00373">
    <property type="entry name" value="GART"/>
    <property type="match status" value="1"/>
</dbReference>
<dbReference type="Proteomes" id="UP000309544">
    <property type="component" value="Unassembled WGS sequence"/>
</dbReference>
<dbReference type="InterPro" id="IPR002376">
    <property type="entry name" value="Formyl_transf_N"/>
</dbReference>
<dbReference type="GO" id="GO:0006189">
    <property type="term" value="P:'de novo' IMP biosynthetic process"/>
    <property type="evidence" value="ECO:0007669"/>
    <property type="project" value="UniProtKB-UniRule"/>
</dbReference>
<dbReference type="UniPathway" id="UPA00074">
    <property type="reaction ID" value="UER00126"/>
</dbReference>
<dbReference type="InterPro" id="IPR004607">
    <property type="entry name" value="GART"/>
</dbReference>
<dbReference type="SUPFAM" id="SSF53328">
    <property type="entry name" value="Formyltransferase"/>
    <property type="match status" value="1"/>
</dbReference>
<comment type="caution">
    <text evidence="8">The sequence shown here is derived from an EMBL/GenBank/DDBJ whole genome shotgun (WGS) entry which is preliminary data.</text>
</comment>
<evidence type="ECO:0000313" key="9">
    <source>
        <dbReference type="Proteomes" id="UP000309544"/>
    </source>
</evidence>
<evidence type="ECO:0000259" key="7">
    <source>
        <dbReference type="Pfam" id="PF00551"/>
    </source>
</evidence>
<dbReference type="EMBL" id="VDCI01000001">
    <property type="protein sequence ID" value="TNJ38045.1"/>
    <property type="molecule type" value="Genomic_DNA"/>
</dbReference>
<dbReference type="NCBIfam" id="TIGR00639">
    <property type="entry name" value="PurN"/>
    <property type="match status" value="1"/>
</dbReference>
<feature type="domain" description="Formyl transferase N-terminal" evidence="7">
    <location>
        <begin position="7"/>
        <end position="191"/>
    </location>
</feature>
<comment type="similarity">
    <text evidence="4 6">Belongs to the GART family.</text>
</comment>
<feature type="site" description="Raises pKa of active site His" evidence="6">
    <location>
        <position position="154"/>
    </location>
</feature>
<dbReference type="PANTHER" id="PTHR43369:SF2">
    <property type="entry name" value="PHOSPHORIBOSYLGLYCINAMIDE FORMYLTRANSFERASE"/>
    <property type="match status" value="1"/>
</dbReference>
<evidence type="ECO:0000256" key="6">
    <source>
        <dbReference type="HAMAP-Rule" id="MF_01930"/>
    </source>
</evidence>
<evidence type="ECO:0000256" key="3">
    <source>
        <dbReference type="ARBA" id="ARBA00022755"/>
    </source>
</evidence>
<dbReference type="Pfam" id="PF00551">
    <property type="entry name" value="Formyl_trans_N"/>
    <property type="match status" value="1"/>
</dbReference>
<dbReference type="GO" id="GO:0004644">
    <property type="term" value="F:phosphoribosylglycinamide formyltransferase activity"/>
    <property type="evidence" value="ECO:0007669"/>
    <property type="project" value="UniProtKB-UniRule"/>
</dbReference>
<comment type="catalytic activity">
    <reaction evidence="5 6">
        <text>N(1)-(5-phospho-beta-D-ribosyl)glycinamide + (6R)-10-formyltetrahydrofolate = N(2)-formyl-N(1)-(5-phospho-beta-D-ribosyl)glycinamide + (6S)-5,6,7,8-tetrahydrofolate + H(+)</text>
        <dbReference type="Rhea" id="RHEA:15053"/>
        <dbReference type="ChEBI" id="CHEBI:15378"/>
        <dbReference type="ChEBI" id="CHEBI:57453"/>
        <dbReference type="ChEBI" id="CHEBI:143788"/>
        <dbReference type="ChEBI" id="CHEBI:147286"/>
        <dbReference type="ChEBI" id="CHEBI:195366"/>
        <dbReference type="EC" id="2.1.2.2"/>
    </reaction>
</comment>
<comment type="caution">
    <text evidence="6">Lacks conserved residue(s) required for the propagation of feature annotation.</text>
</comment>
<evidence type="ECO:0000313" key="8">
    <source>
        <dbReference type="EMBL" id="TNJ38045.1"/>
    </source>
</evidence>
<keyword evidence="9" id="KW-1185">Reference proteome</keyword>
<dbReference type="AlphaFoldDB" id="A0A5C4S3Z5"/>
<dbReference type="InterPro" id="IPR001555">
    <property type="entry name" value="GART_AS"/>
</dbReference>
<gene>
    <name evidence="6" type="primary">purN</name>
    <name evidence="8" type="ORF">FGF68_02375</name>
</gene>
<keyword evidence="3 6" id="KW-0658">Purine biosynthesis</keyword>
<proteinExistence type="inferred from homology"/>
<accession>A0A5C4S3Z5</accession>
<dbReference type="EC" id="2.1.2.2" evidence="6"/>
<feature type="binding site" evidence="6">
    <location>
        <begin position="16"/>
        <end position="18"/>
    </location>
    <ligand>
        <name>N(1)-(5-phospho-beta-D-ribosyl)glycinamide</name>
        <dbReference type="ChEBI" id="CHEBI:143788"/>
    </ligand>
</feature>
<evidence type="ECO:0000256" key="2">
    <source>
        <dbReference type="ARBA" id="ARBA00022679"/>
    </source>
</evidence>
<evidence type="ECO:0000256" key="1">
    <source>
        <dbReference type="ARBA" id="ARBA00005054"/>
    </source>
</evidence>
<evidence type="ECO:0000256" key="4">
    <source>
        <dbReference type="ARBA" id="ARBA00038440"/>
    </source>
</evidence>
<feature type="binding site" evidence="6">
    <location>
        <position position="111"/>
    </location>
    <ligand>
        <name>(6R)-10-formyltetrahydrofolate</name>
        <dbReference type="ChEBI" id="CHEBI:195366"/>
    </ligand>
</feature>
<sequence length="200" mass="21906">MANHKTKLAAFCSGSGTNFQALFHAINERDLPAEFTLCLSNRSECGAITFARANGVPTLHLSEKQYDTSDEFAAAMLEALEEHQVDIILLAGYLRMVPRKVVDAYSMKMLNIHPALLPKFGGPGMYGIAVHKAVLEAGEKETGATIHYVDAEYDKGPLLLQRAVPVKPGDTPERLAERVLACEHQLYPDALEKLLIGSTR</sequence>
<dbReference type="Gene3D" id="3.40.50.170">
    <property type="entry name" value="Formyl transferase, N-terminal domain"/>
    <property type="match status" value="1"/>
</dbReference>
<dbReference type="InterPro" id="IPR036477">
    <property type="entry name" value="Formyl_transf_N_sf"/>
</dbReference>
<comment type="pathway">
    <text evidence="1 6">Purine metabolism; IMP biosynthesis via de novo pathway; N(2)-formyl-N(1)-(5-phospho-D-ribosyl)glycinamide from N(1)-(5-phospho-D-ribosyl)glycinamide (10-formyl THF route): step 1/1.</text>
</comment>
<reference evidence="8 9" key="1">
    <citation type="submission" date="2019-05" db="EMBL/GenBank/DDBJ databases">
        <title>Draft Whole-Genome sequence of the green sulfur bacterium Prosthecochloris vibrioformis DSM 260.</title>
        <authorList>
            <person name="Meyer T.E."/>
            <person name="Kyndt J.A."/>
        </authorList>
    </citation>
    <scope>NUCLEOTIDE SEQUENCE [LARGE SCALE GENOMIC DNA]</scope>
    <source>
        <strain evidence="8 9">DSM 260</strain>
    </source>
</reference>
<dbReference type="PANTHER" id="PTHR43369">
    <property type="entry name" value="PHOSPHORIBOSYLGLYCINAMIDE FORMYLTRANSFERASE"/>
    <property type="match status" value="1"/>
</dbReference>
<dbReference type="GO" id="GO:0005737">
    <property type="term" value="C:cytoplasm"/>
    <property type="evidence" value="ECO:0007669"/>
    <property type="project" value="TreeGrafter"/>
</dbReference>
<dbReference type="CDD" id="cd08645">
    <property type="entry name" value="FMT_core_GART"/>
    <property type="match status" value="1"/>
</dbReference>
<name>A0A5C4S3Z5_PROVB</name>
<protein>
    <recommendedName>
        <fullName evidence="6">Phosphoribosylglycinamide formyltransferase</fullName>
        <ecNumber evidence="6">2.1.2.2</ecNumber>
    </recommendedName>
    <alternativeName>
        <fullName evidence="6">5'-phosphoribosylglycinamide transformylase</fullName>
    </alternativeName>
    <alternativeName>
        <fullName evidence="6">GAR transformylase</fullName>
        <shortName evidence="6">GART</shortName>
    </alternativeName>
</protein>
<evidence type="ECO:0000256" key="5">
    <source>
        <dbReference type="ARBA" id="ARBA00047664"/>
    </source>
</evidence>
<comment type="function">
    <text evidence="6">Catalyzes the transfer of a formyl group from 10-formyltetrahydrofolate to 5-phospho-ribosyl-glycinamide (GAR), producing 5-phospho-ribosyl-N-formylglycinamide (FGAR) and tetrahydrofolate.</text>
</comment>
<dbReference type="RefSeq" id="WP_139626169.1">
    <property type="nucleotide sequence ID" value="NZ_VDCI01000001.1"/>
</dbReference>